<keyword evidence="1" id="KW-1133">Transmembrane helix</keyword>
<comment type="caution">
    <text evidence="2">The sequence shown here is derived from an EMBL/GenBank/DDBJ whole genome shotgun (WGS) entry which is preliminary data.</text>
</comment>
<gene>
    <name evidence="2" type="ORF">ESY86_11070</name>
</gene>
<evidence type="ECO:0000313" key="3">
    <source>
        <dbReference type="Proteomes" id="UP000321578"/>
    </source>
</evidence>
<evidence type="ECO:0000256" key="1">
    <source>
        <dbReference type="SAM" id="Phobius"/>
    </source>
</evidence>
<proteinExistence type="predicted"/>
<keyword evidence="1" id="KW-0812">Transmembrane</keyword>
<keyword evidence="1" id="KW-0472">Membrane</keyword>
<protein>
    <submittedName>
        <fullName evidence="2">Peptidoglycan-binding protein LysM</fullName>
    </submittedName>
</protein>
<dbReference type="EMBL" id="VORO01000011">
    <property type="protein sequence ID" value="TXD88775.1"/>
    <property type="molecule type" value="Genomic_DNA"/>
</dbReference>
<keyword evidence="3" id="KW-1185">Reference proteome</keyword>
<reference evidence="2 3" key="1">
    <citation type="submission" date="2019-08" db="EMBL/GenBank/DDBJ databases">
        <title>Genomes of Subsaximicrobium wynnwilliamsii strains.</title>
        <authorList>
            <person name="Bowman J.P."/>
        </authorList>
    </citation>
    <scope>NUCLEOTIDE SEQUENCE [LARGE SCALE GENOMIC DNA]</scope>
    <source>
        <strain evidence="2 3">2-80-2</strain>
    </source>
</reference>
<dbReference type="SUPFAM" id="SSF53955">
    <property type="entry name" value="Lysozyme-like"/>
    <property type="match status" value="1"/>
</dbReference>
<name>A0A5C6ZHD1_9FLAO</name>
<organism evidence="2 3">
    <name type="scientific">Subsaximicrobium wynnwilliamsii</name>
    <dbReference type="NCBI Taxonomy" id="291179"/>
    <lineage>
        <taxon>Bacteria</taxon>
        <taxon>Pseudomonadati</taxon>
        <taxon>Bacteroidota</taxon>
        <taxon>Flavobacteriia</taxon>
        <taxon>Flavobacteriales</taxon>
        <taxon>Flavobacteriaceae</taxon>
        <taxon>Subsaximicrobium</taxon>
    </lineage>
</organism>
<accession>A0A5C6ZHD1</accession>
<evidence type="ECO:0000313" key="2">
    <source>
        <dbReference type="EMBL" id="TXD88775.1"/>
    </source>
</evidence>
<dbReference type="OrthoDB" id="1143238at2"/>
<dbReference type="RefSeq" id="WP_147086655.1">
    <property type="nucleotide sequence ID" value="NZ_VORM01000010.1"/>
</dbReference>
<sequence length="223" mass="24911">MINKVSHYFAIPLAIFSLLFMALKPGPKLDMSLYSTEGMEFDYTTSHELAMNTESNELAAPFHEHHAYFPYLGKSYNGFKEALAFKESRGNYFSVNTLGYLGKYQFGSETLKLIGIYNPNQFLYNPKLQEKAFLANAARNKWILRKDIKRSVGKTIGGVKITESGILAAAHLAGAGTVKKYLRSSGSYNFSDAYGTTVGHYMKKFAGYDTSFIVANKKAKARI</sequence>
<feature type="transmembrane region" description="Helical" evidence="1">
    <location>
        <begin position="6"/>
        <end position="23"/>
    </location>
</feature>
<dbReference type="InterPro" id="IPR023346">
    <property type="entry name" value="Lysozyme-like_dom_sf"/>
</dbReference>
<dbReference type="Proteomes" id="UP000321578">
    <property type="component" value="Unassembled WGS sequence"/>
</dbReference>
<dbReference type="AlphaFoldDB" id="A0A5C6ZHD1"/>